<feature type="compositionally biased region" description="Gly residues" evidence="1">
    <location>
        <begin position="217"/>
        <end position="235"/>
    </location>
</feature>
<dbReference type="EMBL" id="CADCWE010000156">
    <property type="protein sequence ID" value="CAA9545943.1"/>
    <property type="molecule type" value="Genomic_DNA"/>
</dbReference>
<proteinExistence type="predicted"/>
<evidence type="ECO:0000256" key="1">
    <source>
        <dbReference type="SAM" id="MobiDB-lite"/>
    </source>
</evidence>
<feature type="non-terminal residue" evidence="2">
    <location>
        <position position="235"/>
    </location>
</feature>
<protein>
    <submittedName>
        <fullName evidence="2">FMN hydrolase 5-Amino-6-(5'-phosphoribitylamino)uracil phosphatase</fullName>
        <ecNumber evidence="2">3.1.3.-</ecNumber>
    </submittedName>
</protein>
<name>A0A6J4UE58_9BACT</name>
<sequence length="235" mass="24993">EPPSPGRAGSGLAAPAVVRSRRHALRLRRRPCHAPAPGVRPRPGHPAPRPGAASGRPDRRLGGDPPPRHRSFPGPAGAVRGRRPGGRRRRRGLVPRQPVPRAGPLRGHGRGVALPPRSGSRAQDGPGHQRPGRNPAGQGRAAGDRAAGGLRLGLRGVWGLETGSGDLSRGAALGRRDRRRGRLPRRLRRARHRRRPRRRHPRRLDEPRRRALARSGSGAGRRGAGSGGVPGAATV</sequence>
<reference evidence="2" key="1">
    <citation type="submission" date="2020-02" db="EMBL/GenBank/DDBJ databases">
        <authorList>
            <person name="Meier V. D."/>
        </authorList>
    </citation>
    <scope>NUCLEOTIDE SEQUENCE</scope>
    <source>
        <strain evidence="2">AVDCRST_MAG73</strain>
    </source>
</reference>
<gene>
    <name evidence="2" type="ORF">AVDCRST_MAG73-2409</name>
</gene>
<feature type="compositionally biased region" description="Pro residues" evidence="1">
    <location>
        <begin position="38"/>
        <end position="49"/>
    </location>
</feature>
<feature type="compositionally biased region" description="Basic residues" evidence="1">
    <location>
        <begin position="80"/>
        <end position="93"/>
    </location>
</feature>
<dbReference type="EC" id="3.1.3.-" evidence="2"/>
<feature type="region of interest" description="Disordered" evidence="1">
    <location>
        <begin position="24"/>
        <end position="235"/>
    </location>
</feature>
<feature type="compositionally biased region" description="Low complexity" evidence="1">
    <location>
        <begin position="136"/>
        <end position="160"/>
    </location>
</feature>
<feature type="compositionally biased region" description="Basic residues" evidence="1">
    <location>
        <begin position="176"/>
        <end position="202"/>
    </location>
</feature>
<organism evidence="2">
    <name type="scientific">uncultured Thermomicrobiales bacterium</name>
    <dbReference type="NCBI Taxonomy" id="1645740"/>
    <lineage>
        <taxon>Bacteria</taxon>
        <taxon>Pseudomonadati</taxon>
        <taxon>Thermomicrobiota</taxon>
        <taxon>Thermomicrobia</taxon>
        <taxon>Thermomicrobiales</taxon>
        <taxon>environmental samples</taxon>
    </lineage>
</organism>
<feature type="non-terminal residue" evidence="2">
    <location>
        <position position="1"/>
    </location>
</feature>
<dbReference type="GO" id="GO:0016787">
    <property type="term" value="F:hydrolase activity"/>
    <property type="evidence" value="ECO:0007669"/>
    <property type="project" value="UniProtKB-KW"/>
</dbReference>
<keyword evidence="2" id="KW-0378">Hydrolase</keyword>
<accession>A0A6J4UE58</accession>
<dbReference type="AlphaFoldDB" id="A0A6J4UE58"/>
<evidence type="ECO:0000313" key="2">
    <source>
        <dbReference type="EMBL" id="CAA9545943.1"/>
    </source>
</evidence>